<accession>A0A2R6W4F8</accession>
<reference evidence="2" key="1">
    <citation type="journal article" date="2017" name="Cell">
        <title>Insights into land plant evolution garnered from the Marchantia polymorpha genome.</title>
        <authorList>
            <person name="Bowman J.L."/>
            <person name="Kohchi T."/>
            <person name="Yamato K.T."/>
            <person name="Jenkins J."/>
            <person name="Shu S."/>
            <person name="Ishizaki K."/>
            <person name="Yamaoka S."/>
            <person name="Nishihama R."/>
            <person name="Nakamura Y."/>
            <person name="Berger F."/>
            <person name="Adam C."/>
            <person name="Aki S.S."/>
            <person name="Althoff F."/>
            <person name="Araki T."/>
            <person name="Arteaga-Vazquez M.A."/>
            <person name="Balasubrmanian S."/>
            <person name="Barry K."/>
            <person name="Bauer D."/>
            <person name="Boehm C.R."/>
            <person name="Briginshaw L."/>
            <person name="Caballero-Perez J."/>
            <person name="Catarino B."/>
            <person name="Chen F."/>
            <person name="Chiyoda S."/>
            <person name="Chovatia M."/>
            <person name="Davies K.M."/>
            <person name="Delmans M."/>
            <person name="Demura T."/>
            <person name="Dierschke T."/>
            <person name="Dolan L."/>
            <person name="Dorantes-Acosta A.E."/>
            <person name="Eklund D.M."/>
            <person name="Florent S.N."/>
            <person name="Flores-Sandoval E."/>
            <person name="Fujiyama A."/>
            <person name="Fukuzawa H."/>
            <person name="Galik B."/>
            <person name="Grimanelli D."/>
            <person name="Grimwood J."/>
            <person name="Grossniklaus U."/>
            <person name="Hamada T."/>
            <person name="Haseloff J."/>
            <person name="Hetherington A.J."/>
            <person name="Higo A."/>
            <person name="Hirakawa Y."/>
            <person name="Hundley H.N."/>
            <person name="Ikeda Y."/>
            <person name="Inoue K."/>
            <person name="Inoue S.I."/>
            <person name="Ishida S."/>
            <person name="Jia Q."/>
            <person name="Kakita M."/>
            <person name="Kanazawa T."/>
            <person name="Kawai Y."/>
            <person name="Kawashima T."/>
            <person name="Kennedy M."/>
            <person name="Kinose K."/>
            <person name="Kinoshita T."/>
            <person name="Kohara Y."/>
            <person name="Koide E."/>
            <person name="Komatsu K."/>
            <person name="Kopischke S."/>
            <person name="Kubo M."/>
            <person name="Kyozuka J."/>
            <person name="Lagercrantz U."/>
            <person name="Lin S.S."/>
            <person name="Lindquist E."/>
            <person name="Lipzen A.M."/>
            <person name="Lu C.W."/>
            <person name="De Luna E."/>
            <person name="Martienssen R.A."/>
            <person name="Minamino N."/>
            <person name="Mizutani M."/>
            <person name="Mizutani M."/>
            <person name="Mochizuki N."/>
            <person name="Monte I."/>
            <person name="Mosher R."/>
            <person name="Nagasaki H."/>
            <person name="Nakagami H."/>
            <person name="Naramoto S."/>
            <person name="Nishitani K."/>
            <person name="Ohtani M."/>
            <person name="Okamoto T."/>
            <person name="Okumura M."/>
            <person name="Phillips J."/>
            <person name="Pollak B."/>
            <person name="Reinders A."/>
            <person name="Rovekamp M."/>
            <person name="Sano R."/>
            <person name="Sawa S."/>
            <person name="Schmid M.W."/>
            <person name="Shirakawa M."/>
            <person name="Solano R."/>
            <person name="Spunde A."/>
            <person name="Suetsugu N."/>
            <person name="Sugano S."/>
            <person name="Sugiyama A."/>
            <person name="Sun R."/>
            <person name="Suzuki Y."/>
            <person name="Takenaka M."/>
            <person name="Takezawa D."/>
            <person name="Tomogane H."/>
            <person name="Tsuzuki M."/>
            <person name="Ueda T."/>
            <person name="Umeda M."/>
            <person name="Ward J.M."/>
            <person name="Watanabe Y."/>
            <person name="Yazaki K."/>
            <person name="Yokoyama R."/>
            <person name="Yoshitake Y."/>
            <person name="Yotsui I."/>
            <person name="Zachgo S."/>
            <person name="Schmutz J."/>
        </authorList>
    </citation>
    <scope>NUCLEOTIDE SEQUENCE [LARGE SCALE GENOMIC DNA]</scope>
    <source>
        <strain evidence="2">Tak-1</strain>
    </source>
</reference>
<protein>
    <submittedName>
        <fullName evidence="1">Uncharacterized protein</fullName>
    </submittedName>
</protein>
<dbReference type="EMBL" id="KZ772825">
    <property type="protein sequence ID" value="PTQ28745.1"/>
    <property type="molecule type" value="Genomic_DNA"/>
</dbReference>
<gene>
    <name evidence="1" type="ORF">MARPO_0155s0009</name>
</gene>
<organism evidence="1 2">
    <name type="scientific">Marchantia polymorpha</name>
    <name type="common">Common liverwort</name>
    <name type="synonym">Marchantia aquatica</name>
    <dbReference type="NCBI Taxonomy" id="3197"/>
    <lineage>
        <taxon>Eukaryota</taxon>
        <taxon>Viridiplantae</taxon>
        <taxon>Streptophyta</taxon>
        <taxon>Embryophyta</taxon>
        <taxon>Marchantiophyta</taxon>
        <taxon>Marchantiopsida</taxon>
        <taxon>Marchantiidae</taxon>
        <taxon>Marchantiales</taxon>
        <taxon>Marchantiaceae</taxon>
        <taxon>Marchantia</taxon>
    </lineage>
</organism>
<dbReference type="Proteomes" id="UP000244005">
    <property type="component" value="Unassembled WGS sequence"/>
</dbReference>
<keyword evidence="2" id="KW-1185">Reference proteome</keyword>
<evidence type="ECO:0000313" key="1">
    <source>
        <dbReference type="EMBL" id="PTQ28745.1"/>
    </source>
</evidence>
<proteinExistence type="predicted"/>
<sequence>MAKRSLTGSQIVQEESKPTEFCSSSSSPAAHDDVSDWWCDCGIWMSNIPGHECGVEVKTEIRDRTLAKVCLVETQRCCAAPGLDSGELRVLSSSNLCSVQKKAMLVMIKREGCFLDLDCGVGRLGWHGTAGLKLL</sequence>
<evidence type="ECO:0000313" key="2">
    <source>
        <dbReference type="Proteomes" id="UP000244005"/>
    </source>
</evidence>
<dbReference type="Gramene" id="Mp8g08090.1">
    <property type="protein sequence ID" value="Mp8g08090.1.cds1"/>
    <property type="gene ID" value="Mp8g08090"/>
</dbReference>
<name>A0A2R6W4F8_MARPO</name>
<dbReference type="AlphaFoldDB" id="A0A2R6W4F8"/>